<keyword evidence="3" id="KW-1185">Reference proteome</keyword>
<reference evidence="2 3" key="1">
    <citation type="submission" date="2020-04" db="EMBL/GenBank/DDBJ databases">
        <title>Plant Genome Project.</title>
        <authorList>
            <person name="Zhang R.-G."/>
        </authorList>
    </citation>
    <scope>NUCLEOTIDE SEQUENCE [LARGE SCALE GENOMIC DNA]</scope>
    <source>
        <strain evidence="2">YNK0</strain>
        <tissue evidence="2">Leaf</tissue>
    </source>
</reference>
<organism evidence="2 3">
    <name type="scientific">Tetracentron sinense</name>
    <name type="common">Spur-leaf</name>
    <dbReference type="NCBI Taxonomy" id="13715"/>
    <lineage>
        <taxon>Eukaryota</taxon>
        <taxon>Viridiplantae</taxon>
        <taxon>Streptophyta</taxon>
        <taxon>Embryophyta</taxon>
        <taxon>Tracheophyta</taxon>
        <taxon>Spermatophyta</taxon>
        <taxon>Magnoliopsida</taxon>
        <taxon>Trochodendrales</taxon>
        <taxon>Trochodendraceae</taxon>
        <taxon>Tetracentron</taxon>
    </lineage>
</organism>
<feature type="transmembrane region" description="Helical" evidence="1">
    <location>
        <begin position="102"/>
        <end position="128"/>
    </location>
</feature>
<feature type="transmembrane region" description="Helical" evidence="1">
    <location>
        <begin position="36"/>
        <end position="57"/>
    </location>
</feature>
<dbReference type="Proteomes" id="UP000655225">
    <property type="component" value="Unassembled WGS sequence"/>
</dbReference>
<protein>
    <recommendedName>
        <fullName evidence="4">Transmembrane protein</fullName>
    </recommendedName>
</protein>
<evidence type="ECO:0008006" key="4">
    <source>
        <dbReference type="Google" id="ProtNLM"/>
    </source>
</evidence>
<feature type="transmembrane region" description="Helical" evidence="1">
    <location>
        <begin position="148"/>
        <end position="172"/>
    </location>
</feature>
<proteinExistence type="predicted"/>
<sequence length="262" mass="29931">MSETENEFFFQDKRSSLDSLKTLLDSFKILFRNPRIFISIFTILLLPLSLLLFALSLSSYSLKSEIYHLEALALASPTRFEARHLWKESRVDSLTLLRLKALFFVPSYVLSLFATITAVNSTALAYAGKRPNWETTVTAVRDTWKRPLVTSIFVYVIMLAYVHVPLTFSAFVRTPHVRLFVAVLGVVLEVYLMAVLSLGMVVSVMEERFGWEAVKVHGCCDMDMAIYQLRGMMIRTGLVQFIVIIGTIVKDNNRMKLKQIRT</sequence>
<keyword evidence="1" id="KW-0812">Transmembrane</keyword>
<keyword evidence="1" id="KW-1133">Transmembrane helix</keyword>
<dbReference type="AlphaFoldDB" id="A0A834YR21"/>
<evidence type="ECO:0000313" key="3">
    <source>
        <dbReference type="Proteomes" id="UP000655225"/>
    </source>
</evidence>
<name>A0A834YR21_TETSI</name>
<comment type="caution">
    <text evidence="2">The sequence shown here is derived from an EMBL/GenBank/DDBJ whole genome shotgun (WGS) entry which is preliminary data.</text>
</comment>
<dbReference type="PANTHER" id="PTHR33133:SF21">
    <property type="entry name" value="TRANSMEMBRANE PROTEIN"/>
    <property type="match status" value="1"/>
</dbReference>
<evidence type="ECO:0000256" key="1">
    <source>
        <dbReference type="SAM" id="Phobius"/>
    </source>
</evidence>
<dbReference type="OrthoDB" id="1293150at2759"/>
<accession>A0A834YR21</accession>
<feature type="transmembrane region" description="Helical" evidence="1">
    <location>
        <begin position="179"/>
        <end position="202"/>
    </location>
</feature>
<dbReference type="EMBL" id="JABCRI010000015">
    <property type="protein sequence ID" value="KAF8392952.1"/>
    <property type="molecule type" value="Genomic_DNA"/>
</dbReference>
<feature type="transmembrane region" description="Helical" evidence="1">
    <location>
        <begin position="232"/>
        <end position="249"/>
    </location>
</feature>
<keyword evidence="1" id="KW-0472">Membrane</keyword>
<dbReference type="PANTHER" id="PTHR33133">
    <property type="entry name" value="OS08G0107100 PROTEIN-RELATED"/>
    <property type="match status" value="1"/>
</dbReference>
<dbReference type="OMA" id="VEARHVW"/>
<gene>
    <name evidence="2" type="ORF">HHK36_021192</name>
</gene>
<evidence type="ECO:0000313" key="2">
    <source>
        <dbReference type="EMBL" id="KAF8392952.1"/>
    </source>
</evidence>